<keyword evidence="1" id="KW-0472">Membrane</keyword>
<organism evidence="2 3">
    <name type="scientific">Niallia circulans</name>
    <name type="common">Bacillus circulans</name>
    <dbReference type="NCBI Taxonomy" id="1397"/>
    <lineage>
        <taxon>Bacteria</taxon>
        <taxon>Bacillati</taxon>
        <taxon>Bacillota</taxon>
        <taxon>Bacilli</taxon>
        <taxon>Bacillales</taxon>
        <taxon>Bacillaceae</taxon>
        <taxon>Niallia</taxon>
    </lineage>
</organism>
<sequence>MSLMNENSLKIILINTVIICLSQLLFMYTKLSILPFQLGFTVLIFLPINIVIKLSKMKVDFYQHWVSVYVGFFCSTVIFYILKALLVNKPSDSPPGEPYFDLFLIVFIYGFLQLLIFIFLNGITYIINVFTNKKWT</sequence>
<dbReference type="AlphaFoldDB" id="A0A553SNB0"/>
<gene>
    <name evidence="2" type="ORF">CEQ21_24135</name>
</gene>
<evidence type="ECO:0000256" key="1">
    <source>
        <dbReference type="SAM" id="Phobius"/>
    </source>
</evidence>
<feature type="transmembrane region" description="Helical" evidence="1">
    <location>
        <begin position="102"/>
        <end position="127"/>
    </location>
</feature>
<evidence type="ECO:0000313" key="2">
    <source>
        <dbReference type="EMBL" id="TRZ38481.1"/>
    </source>
</evidence>
<protein>
    <submittedName>
        <fullName evidence="2">Uncharacterized protein</fullName>
    </submittedName>
</protein>
<accession>A0A553SNB0</accession>
<proteinExistence type="predicted"/>
<evidence type="ECO:0000313" key="3">
    <source>
        <dbReference type="Proteomes" id="UP000319837"/>
    </source>
</evidence>
<name>A0A553SNB0_NIACI</name>
<dbReference type="Proteomes" id="UP000319837">
    <property type="component" value="Unassembled WGS sequence"/>
</dbReference>
<keyword evidence="1" id="KW-0812">Transmembrane</keyword>
<keyword evidence="1" id="KW-1133">Transmembrane helix</keyword>
<feature type="transmembrane region" description="Helical" evidence="1">
    <location>
        <begin position="34"/>
        <end position="52"/>
    </location>
</feature>
<feature type="transmembrane region" description="Helical" evidence="1">
    <location>
        <begin position="64"/>
        <end position="82"/>
    </location>
</feature>
<reference evidence="3" key="1">
    <citation type="submission" date="2018-10" db="EMBL/GenBank/DDBJ databases">
        <title>FDA dAtabase for Regulatory Grade micrObial Sequences (FDA-ARGOS): Supporting development and validation of Infectious Disease Dx tests.</title>
        <authorList>
            <person name="Minogue T."/>
            <person name="Wolcott M."/>
            <person name="Wasieloski L."/>
            <person name="Aguilar W."/>
            <person name="Moore D."/>
            <person name="Tallon L."/>
            <person name="Sadzewicz L."/>
            <person name="Sengamalay N."/>
            <person name="Ott S."/>
            <person name="Godinez A."/>
            <person name="Nagaraj S."/>
            <person name="Vavikolanu K."/>
            <person name="Vyas G."/>
            <person name="Nadendla S."/>
            <person name="George J."/>
            <person name="Sichtig H."/>
        </authorList>
    </citation>
    <scope>NUCLEOTIDE SEQUENCE [LARGE SCALE GENOMIC DNA]</scope>
    <source>
        <strain evidence="3">FDAARGOS_343</strain>
    </source>
</reference>
<dbReference type="EMBL" id="RIBP01000004">
    <property type="protein sequence ID" value="TRZ38481.1"/>
    <property type="molecule type" value="Genomic_DNA"/>
</dbReference>
<comment type="caution">
    <text evidence="2">The sequence shown here is derived from an EMBL/GenBank/DDBJ whole genome shotgun (WGS) entry which is preliminary data.</text>
</comment>
<feature type="transmembrane region" description="Helical" evidence="1">
    <location>
        <begin position="12"/>
        <end position="28"/>
    </location>
</feature>